<dbReference type="Proteomes" id="UP001165986">
    <property type="component" value="Unassembled WGS sequence"/>
</dbReference>
<dbReference type="AlphaFoldDB" id="A0AA40VTZ7"/>
<reference evidence="2" key="1">
    <citation type="submission" date="2019-07" db="EMBL/GenBank/DDBJ databases">
        <title>Toxilogical consequences of a new and cryptic species of cyanobacteria (Komarekiella delphini-convector) recovered from the epidermis of a bottlenose dolphin and 1500 ft. in the air.</title>
        <authorList>
            <person name="Brown A.O."/>
            <person name="Dvorak P."/>
            <person name="Villanueva C.D."/>
            <person name="Foss A.J."/>
            <person name="Garvey A.D."/>
            <person name="Gibson Q.A."/>
            <person name="Johansen J.R."/>
            <person name="Casamatta D.A."/>
        </authorList>
    </citation>
    <scope>NUCLEOTIDE SEQUENCE</scope>
    <source>
        <strain evidence="2">SJRDD-AB1</strain>
    </source>
</reference>
<keyword evidence="3" id="KW-1185">Reference proteome</keyword>
<evidence type="ECO:0000256" key="1">
    <source>
        <dbReference type="SAM" id="MobiDB-lite"/>
    </source>
</evidence>
<sequence>MNIKLSNTLASGAISFLATTGVVISLQNQVFAQSNNCPATPKIGYRCYEDLKLSARTGYGEPPNTNAKTYSPRDGYRLMKYEEIVHSKFGSGGGLNVDLVRGGSVINIRKVITDENKILLDRKSRAESYAQWSIRVGGETETIEKAIQENNSRLALLEKSSSNVDRVNVSVTVSGRCTRVVLGTCVDNQGGKYEGTIRFQLEYVGTPATISAANNGVIKRIDAALLRFEQEAQAIRQQQQQPQQSPQPQQPTSSSACVSVDSRSGWQHFNLPGSFTKVASISGGWSVDTRNYSSVGSSGHSGADAQALEPYNQYKFDQKFPFGALLMGSGQGTLWIQNAVSFNGSFGAVDMRINDADNALGDNGGSLQVCFGN</sequence>
<gene>
    <name evidence="2" type="ORF">FNW02_25550</name>
</gene>
<dbReference type="EMBL" id="VJXY01000035">
    <property type="protein sequence ID" value="MBD6619096.1"/>
    <property type="molecule type" value="Genomic_DNA"/>
</dbReference>
<evidence type="ECO:0000313" key="3">
    <source>
        <dbReference type="Proteomes" id="UP001165986"/>
    </source>
</evidence>
<comment type="caution">
    <text evidence="2">The sequence shown here is derived from an EMBL/GenBank/DDBJ whole genome shotgun (WGS) entry which is preliminary data.</text>
</comment>
<dbReference type="RefSeq" id="WP_191760294.1">
    <property type="nucleotide sequence ID" value="NZ_VJXY01000035.1"/>
</dbReference>
<evidence type="ECO:0000313" key="2">
    <source>
        <dbReference type="EMBL" id="MBD6619096.1"/>
    </source>
</evidence>
<accession>A0AA40VTZ7</accession>
<feature type="region of interest" description="Disordered" evidence="1">
    <location>
        <begin position="234"/>
        <end position="258"/>
    </location>
</feature>
<organism evidence="2 3">
    <name type="scientific">Komarekiella delphini-convector SJRDD-AB1</name>
    <dbReference type="NCBI Taxonomy" id="2593771"/>
    <lineage>
        <taxon>Bacteria</taxon>
        <taxon>Bacillati</taxon>
        <taxon>Cyanobacteriota</taxon>
        <taxon>Cyanophyceae</taxon>
        <taxon>Nostocales</taxon>
        <taxon>Nostocaceae</taxon>
        <taxon>Komarekiella</taxon>
        <taxon>Komarekiella delphini-convector</taxon>
    </lineage>
</organism>
<name>A0AA40VTZ7_9NOST</name>
<proteinExistence type="predicted"/>
<protein>
    <submittedName>
        <fullName evidence="2">Uncharacterized protein</fullName>
    </submittedName>
</protein>
<feature type="compositionally biased region" description="Low complexity" evidence="1">
    <location>
        <begin position="237"/>
        <end position="258"/>
    </location>
</feature>
<dbReference type="Gene3D" id="2.60.120.430">
    <property type="entry name" value="Galactose-binding lectin"/>
    <property type="match status" value="1"/>
</dbReference>